<organism evidence="4 5">
    <name type="scientific">Hanseniaspora osmophila</name>
    <dbReference type="NCBI Taxonomy" id="56408"/>
    <lineage>
        <taxon>Eukaryota</taxon>
        <taxon>Fungi</taxon>
        <taxon>Dikarya</taxon>
        <taxon>Ascomycota</taxon>
        <taxon>Saccharomycotina</taxon>
        <taxon>Saccharomycetes</taxon>
        <taxon>Saccharomycodales</taxon>
        <taxon>Saccharomycodaceae</taxon>
        <taxon>Hanseniaspora</taxon>
    </lineage>
</organism>
<feature type="compositionally biased region" description="Polar residues" evidence="1">
    <location>
        <begin position="1"/>
        <end position="10"/>
    </location>
</feature>
<dbReference type="AlphaFoldDB" id="A0A1E5RFS6"/>
<dbReference type="GO" id="GO:1990593">
    <property type="term" value="F:nascent polypeptide-associated complex binding"/>
    <property type="evidence" value="ECO:0007669"/>
    <property type="project" value="InterPro"/>
</dbReference>
<dbReference type="InterPro" id="IPR039453">
    <property type="entry name" value="OM14_C"/>
</dbReference>
<feature type="domain" description="Mitochondrial outer membrane protein OM14 C-terminal" evidence="3">
    <location>
        <begin position="169"/>
        <end position="234"/>
    </location>
</feature>
<keyword evidence="2" id="KW-0472">Membrane</keyword>
<name>A0A1E5RFS6_9ASCO</name>
<evidence type="ECO:0000256" key="2">
    <source>
        <dbReference type="SAM" id="Phobius"/>
    </source>
</evidence>
<feature type="compositionally biased region" description="Basic and acidic residues" evidence="1">
    <location>
        <begin position="32"/>
        <end position="83"/>
    </location>
</feature>
<reference evidence="5" key="1">
    <citation type="journal article" date="2016" name="Genome Announc.">
        <title>Genome sequences of three species of Hanseniaspora isolated from spontaneous wine fermentations.</title>
        <authorList>
            <person name="Sternes P.R."/>
            <person name="Lee D."/>
            <person name="Kutyna D.R."/>
            <person name="Borneman A.R."/>
        </authorList>
    </citation>
    <scope>NUCLEOTIDE SEQUENCE [LARGE SCALE GENOMIC DNA]</scope>
    <source>
        <strain evidence="5">AWRI3579</strain>
    </source>
</reference>
<evidence type="ECO:0000313" key="4">
    <source>
        <dbReference type="EMBL" id="OEJ85696.1"/>
    </source>
</evidence>
<comment type="caution">
    <text evidence="4">The sequence shown here is derived from an EMBL/GenBank/DDBJ whole genome shotgun (WGS) entry which is preliminary data.</text>
</comment>
<gene>
    <name evidence="4" type="ORF">AWRI3579_g1762</name>
</gene>
<dbReference type="Pfam" id="PF17304">
    <property type="entry name" value="OM14_C"/>
    <property type="match status" value="1"/>
</dbReference>
<feature type="transmembrane region" description="Helical" evidence="2">
    <location>
        <begin position="209"/>
        <end position="226"/>
    </location>
</feature>
<protein>
    <recommendedName>
        <fullName evidence="3">Mitochondrial outer membrane protein OM14 C-terminal domain-containing protein</fullName>
    </recommendedName>
</protein>
<dbReference type="EMBL" id="LPNM01000007">
    <property type="protein sequence ID" value="OEJ85696.1"/>
    <property type="molecule type" value="Genomic_DNA"/>
</dbReference>
<keyword evidence="5" id="KW-1185">Reference proteome</keyword>
<dbReference type="PANTHER" id="PTHR38402">
    <property type="entry name" value="MITOCHONDRIAL OUTER MEMBRANE PROTEIN OM14"/>
    <property type="match status" value="1"/>
</dbReference>
<keyword evidence="2" id="KW-0812">Transmembrane</keyword>
<accession>A0A1E5RFS6</accession>
<dbReference type="PANTHER" id="PTHR38402:SF1">
    <property type="entry name" value="MITOCHONDRIAL OUTER MEMBRANE PROTEIN OM14"/>
    <property type="match status" value="1"/>
</dbReference>
<keyword evidence="2" id="KW-1133">Transmembrane helix</keyword>
<feature type="compositionally biased region" description="Basic and acidic residues" evidence="1">
    <location>
        <begin position="92"/>
        <end position="110"/>
    </location>
</feature>
<dbReference type="OrthoDB" id="3972918at2759"/>
<dbReference type="Proteomes" id="UP000095728">
    <property type="component" value="Unassembled WGS sequence"/>
</dbReference>
<feature type="region of interest" description="Disordered" evidence="1">
    <location>
        <begin position="1"/>
        <end position="110"/>
    </location>
</feature>
<dbReference type="GO" id="GO:0006626">
    <property type="term" value="P:protein targeting to mitochondrion"/>
    <property type="evidence" value="ECO:0007669"/>
    <property type="project" value="TreeGrafter"/>
</dbReference>
<evidence type="ECO:0000259" key="3">
    <source>
        <dbReference type="Pfam" id="PF17304"/>
    </source>
</evidence>
<sequence>MAQSPNNTVPGSIPADPKHPQETSINPPEVQEEIKEHLQEQHEHLKEKREHQHEKEKLKEVEAKAEKEKAHLAKEAKHKKDEFVSSAKHKKDQVASKAKKEAGKLEDEVESFSKKFSNEASKKYHQSESIFKQYLQQSVQLVRNLPAYLYEGGQKTSNAMVVYTKSFVQELKNPVFATHFVGGVYLVSKLLNGYAHHARYLKGKSDKDILMIAGGVGVLGIADVWVSKKLYKKFE</sequence>
<dbReference type="InterPro" id="IPR039454">
    <property type="entry name" value="OM14"/>
</dbReference>
<dbReference type="InParanoid" id="A0A1E5RFS6"/>
<proteinExistence type="predicted"/>
<dbReference type="GO" id="GO:0005741">
    <property type="term" value="C:mitochondrial outer membrane"/>
    <property type="evidence" value="ECO:0007669"/>
    <property type="project" value="InterPro"/>
</dbReference>
<evidence type="ECO:0000313" key="5">
    <source>
        <dbReference type="Proteomes" id="UP000095728"/>
    </source>
</evidence>
<evidence type="ECO:0000256" key="1">
    <source>
        <dbReference type="SAM" id="MobiDB-lite"/>
    </source>
</evidence>